<accession>A0A2U9CN43</accession>
<reference evidence="9 10" key="1">
    <citation type="submission" date="2017-12" db="EMBL/GenBank/DDBJ databases">
        <title>Integrating genomic resources of turbot (Scophthalmus maximus) in depth evaluation of genetic and physical mapping variation across individuals.</title>
        <authorList>
            <person name="Martinez P."/>
        </authorList>
    </citation>
    <scope>NUCLEOTIDE SEQUENCE [LARGE SCALE GENOMIC DNA]</scope>
</reference>
<evidence type="ECO:0000256" key="6">
    <source>
        <dbReference type="ARBA" id="ARBA00023849"/>
    </source>
</evidence>
<keyword evidence="2" id="KW-0963">Cytoplasm</keyword>
<evidence type="ECO:0000256" key="7">
    <source>
        <dbReference type="ARBA" id="ARBA00032058"/>
    </source>
</evidence>
<name>A0A2U9CN43_SCOMX</name>
<dbReference type="AlphaFoldDB" id="A0A2U9CN43"/>
<evidence type="ECO:0000256" key="5">
    <source>
        <dbReference type="ARBA" id="ARBA00023787"/>
    </source>
</evidence>
<proteinExistence type="inferred from homology"/>
<evidence type="ECO:0000256" key="4">
    <source>
        <dbReference type="ARBA" id="ARBA00023284"/>
    </source>
</evidence>
<evidence type="ECO:0000313" key="10">
    <source>
        <dbReference type="Proteomes" id="UP000246464"/>
    </source>
</evidence>
<comment type="subcellular location">
    <subcellularLocation>
        <location evidence="1">Cytoplasm</location>
    </subcellularLocation>
</comment>
<keyword evidence="10" id="KW-1185">Reference proteome</keyword>
<dbReference type="EMBL" id="CP026260">
    <property type="protein sequence ID" value="AWP18027.1"/>
    <property type="molecule type" value="Genomic_DNA"/>
</dbReference>
<dbReference type="Proteomes" id="UP000246464">
    <property type="component" value="Chromosome 18"/>
</dbReference>
<dbReference type="PANTHER" id="PTHR28630:SF31">
    <property type="entry name" value="PEROXIREDOXIN-LIKE 2A"/>
    <property type="match status" value="1"/>
</dbReference>
<evidence type="ECO:0000256" key="8">
    <source>
        <dbReference type="ARBA" id="ARBA00032129"/>
    </source>
</evidence>
<evidence type="ECO:0000256" key="1">
    <source>
        <dbReference type="ARBA" id="ARBA00004496"/>
    </source>
</evidence>
<organism evidence="9 10">
    <name type="scientific">Scophthalmus maximus</name>
    <name type="common">Turbot</name>
    <name type="synonym">Psetta maxima</name>
    <dbReference type="NCBI Taxonomy" id="52904"/>
    <lineage>
        <taxon>Eukaryota</taxon>
        <taxon>Metazoa</taxon>
        <taxon>Chordata</taxon>
        <taxon>Craniata</taxon>
        <taxon>Vertebrata</taxon>
        <taxon>Euteleostomi</taxon>
        <taxon>Actinopterygii</taxon>
        <taxon>Neopterygii</taxon>
        <taxon>Teleostei</taxon>
        <taxon>Neoteleostei</taxon>
        <taxon>Acanthomorphata</taxon>
        <taxon>Carangaria</taxon>
        <taxon>Pleuronectiformes</taxon>
        <taxon>Pleuronectoidei</taxon>
        <taxon>Scophthalmidae</taxon>
        <taxon>Scophthalmus</taxon>
    </lineage>
</organism>
<dbReference type="CDD" id="cd02970">
    <property type="entry name" value="PRX_like2"/>
    <property type="match status" value="1"/>
</dbReference>
<sequence>MTNAQRREMSAGLAANLAASLVGLITALTNFVTDLFLTPPLRATLKHLEEAELKALEGEVKTLRAGSLWEASGAVVVAEAAELSSLKPQLDELGVPLYAVVKEDVGTEVQNFRPYFKGEIFLDEKKRFYGPRERRMGILAFLRLGVWLNGLRAFKNGFMGNVLGEGFVLGGVFVIGRGQQGILLEHREIEFGDKVNIIDVIKAARRIPQELLPIERK</sequence>
<keyword evidence="3" id="KW-0049">Antioxidant</keyword>
<protein>
    <recommendedName>
        <fullName evidence="6">Peroxiredoxin-like 2A</fullName>
    </recommendedName>
    <alternativeName>
        <fullName evidence="8">Peroxiredoxin-like 2 activated in M-CSF stimulated monocytes</fullName>
    </alternativeName>
    <alternativeName>
        <fullName evidence="7">Redox-regulatory protein FAM213A</fullName>
    </alternativeName>
</protein>
<comment type="similarity">
    <text evidence="5">Belongs to the peroxiredoxin-like PRXL2 family. PRXL2A subfamily.</text>
</comment>
<dbReference type="PANTHER" id="PTHR28630">
    <property type="match status" value="1"/>
</dbReference>
<evidence type="ECO:0000313" key="9">
    <source>
        <dbReference type="EMBL" id="AWP18027.1"/>
    </source>
</evidence>
<evidence type="ECO:0000256" key="3">
    <source>
        <dbReference type="ARBA" id="ARBA00022862"/>
    </source>
</evidence>
<dbReference type="GO" id="GO:0016209">
    <property type="term" value="F:antioxidant activity"/>
    <property type="evidence" value="ECO:0007669"/>
    <property type="project" value="UniProtKB-KW"/>
</dbReference>
<keyword evidence="4" id="KW-0676">Redox-active center</keyword>
<gene>
    <name evidence="9" type="ORF">SMAX5B_020646</name>
</gene>
<dbReference type="STRING" id="52904.ENSSMAP00000011934"/>
<dbReference type="InterPro" id="IPR032801">
    <property type="entry name" value="PXL2A/B/C"/>
</dbReference>
<dbReference type="GO" id="GO:0005737">
    <property type="term" value="C:cytoplasm"/>
    <property type="evidence" value="ECO:0007669"/>
    <property type="project" value="UniProtKB-SubCell"/>
</dbReference>
<evidence type="ECO:0000256" key="2">
    <source>
        <dbReference type="ARBA" id="ARBA00022490"/>
    </source>
</evidence>
<dbReference type="Pfam" id="PF13911">
    <property type="entry name" value="AhpC-TSA_2"/>
    <property type="match status" value="1"/>
</dbReference>